<dbReference type="EC" id="2.7.7.43" evidence="7"/>
<reference evidence="11 12" key="1">
    <citation type="journal article" date="2015" name="Nature">
        <title>rRNA introns, odd ribosomes, and small enigmatic genomes across a large radiation of phyla.</title>
        <authorList>
            <person name="Brown C.T."/>
            <person name="Hug L.A."/>
            <person name="Thomas B.C."/>
            <person name="Sharon I."/>
            <person name="Castelle C.J."/>
            <person name="Singh A."/>
            <person name="Wilkins M.J."/>
            <person name="Williams K.H."/>
            <person name="Banfield J.F."/>
        </authorList>
    </citation>
    <scope>NUCLEOTIDE SEQUENCE [LARGE SCALE GENOMIC DNA]</scope>
</reference>
<evidence type="ECO:0000256" key="2">
    <source>
        <dbReference type="ARBA" id="ARBA00001946"/>
    </source>
</evidence>
<evidence type="ECO:0000256" key="1">
    <source>
        <dbReference type="ARBA" id="ARBA00001862"/>
    </source>
</evidence>
<comment type="catalytic activity">
    <reaction evidence="1">
        <text>an N-acylneuraminate + CTP = a CMP-N-acyl-beta-neuraminate + diphosphate</text>
        <dbReference type="Rhea" id="RHEA:11344"/>
        <dbReference type="ChEBI" id="CHEBI:33019"/>
        <dbReference type="ChEBI" id="CHEBI:37563"/>
        <dbReference type="ChEBI" id="CHEBI:60073"/>
        <dbReference type="ChEBI" id="CHEBI:68671"/>
        <dbReference type="EC" id="2.7.7.43"/>
    </reaction>
</comment>
<comment type="subunit">
    <text evidence="6">Homotetramer.</text>
</comment>
<comment type="similarity">
    <text evidence="4">Belongs to the KdsC family.</text>
</comment>
<keyword evidence="11" id="KW-0808">Transferase</keyword>
<dbReference type="SUPFAM" id="SSF56784">
    <property type="entry name" value="HAD-like"/>
    <property type="match status" value="1"/>
</dbReference>
<dbReference type="InterPro" id="IPR036412">
    <property type="entry name" value="HAD-like_sf"/>
</dbReference>
<comment type="cofactor">
    <cofactor evidence="2">
        <name>Mg(2+)</name>
        <dbReference type="ChEBI" id="CHEBI:18420"/>
    </cofactor>
</comment>
<dbReference type="Pfam" id="PF08282">
    <property type="entry name" value="Hydrolase_3"/>
    <property type="match status" value="1"/>
</dbReference>
<dbReference type="Proteomes" id="UP000033965">
    <property type="component" value="Unassembled WGS sequence"/>
</dbReference>
<dbReference type="SFLD" id="SFLDG01138">
    <property type="entry name" value="C1.6.2:_Deoxy-d-mannose-octulo"/>
    <property type="match status" value="1"/>
</dbReference>
<dbReference type="GO" id="GO:0016788">
    <property type="term" value="F:hydrolase activity, acting on ester bonds"/>
    <property type="evidence" value="ECO:0007669"/>
    <property type="project" value="InterPro"/>
</dbReference>
<dbReference type="PANTHER" id="PTHR21485">
    <property type="entry name" value="HAD SUPERFAMILY MEMBERS CMAS AND KDSC"/>
    <property type="match status" value="1"/>
</dbReference>
<dbReference type="PANTHER" id="PTHR21485:SF3">
    <property type="entry name" value="N-ACYLNEURAMINATE CYTIDYLYLTRANSFERASE"/>
    <property type="match status" value="1"/>
</dbReference>
<dbReference type="UniPathway" id="UPA00628"/>
<keyword evidence="11" id="KW-0548">Nucleotidyltransferase</keyword>
<evidence type="ECO:0000256" key="9">
    <source>
        <dbReference type="ARBA" id="ARBA00022801"/>
    </source>
</evidence>
<dbReference type="GO" id="GO:0006054">
    <property type="term" value="P:N-acetylneuraminate metabolic process"/>
    <property type="evidence" value="ECO:0007669"/>
    <property type="project" value="UniProtKB-UniPathway"/>
</dbReference>
<accession>A0A0G1VS78</accession>
<dbReference type="InterPro" id="IPR050793">
    <property type="entry name" value="CMP-NeuNAc_synthase"/>
</dbReference>
<name>A0A0G1VS78_9BACT</name>
<sequence length="378" mass="42395">MSKKIVALIPLRGGSKSIPHKNIKPIAGKPLCYWVCRAAAHAKTIDEVYVSTEDEKIKRTVLSFGLNVKVIDRPKRLATDTASTEAVMLHFMNSVAFDILVTIQATSPLTQGRDLDNALKLFNATRLDSLVTGVGTKRFYWSLNGRPLNYDFKKRPRRQEFAGSIMENGAFYITKKKILKKFKNRLGDKIGVYQMTSAHAREIDETEDFAFIEKILKMREVKTKNNLKKIKIIFTDFDGVWTDNTVSTDARGNETVRCSKEDSLGLAIFRRTTRIPVIVISKERNPIVEKRCQKLNLPLVLAADDKVSAVSAILKKRGMHWNNAGYVGNDVNDLPPIKKSGVSAAPADAVTAVKERVDYILSRNGGNGAMREFFNLFI</sequence>
<comment type="caution">
    <text evidence="11">The sequence shown here is derived from an EMBL/GenBank/DDBJ whole genome shotgun (WGS) entry which is preliminary data.</text>
</comment>
<evidence type="ECO:0000256" key="6">
    <source>
        <dbReference type="ARBA" id="ARBA00011881"/>
    </source>
</evidence>
<evidence type="ECO:0000256" key="3">
    <source>
        <dbReference type="ARBA" id="ARBA00005141"/>
    </source>
</evidence>
<evidence type="ECO:0000256" key="4">
    <source>
        <dbReference type="ARBA" id="ARBA00005893"/>
    </source>
</evidence>
<dbReference type="InterPro" id="IPR003329">
    <property type="entry name" value="Cytidylyl_trans"/>
</dbReference>
<comment type="similarity">
    <text evidence="5">Belongs to the CMP-NeuNAc synthase family.</text>
</comment>
<keyword evidence="9" id="KW-0378">Hydrolase</keyword>
<dbReference type="InterPro" id="IPR010023">
    <property type="entry name" value="KdsC_fam"/>
</dbReference>
<dbReference type="AlphaFoldDB" id="A0A0G1VS78"/>
<comment type="pathway">
    <text evidence="3">Amino-sugar metabolism; N-acetylneuraminate metabolism.</text>
</comment>
<dbReference type="GO" id="GO:0008781">
    <property type="term" value="F:N-acylneuraminate cytidylyltransferase activity"/>
    <property type="evidence" value="ECO:0007669"/>
    <property type="project" value="UniProtKB-EC"/>
</dbReference>
<dbReference type="InterPro" id="IPR023214">
    <property type="entry name" value="HAD_sf"/>
</dbReference>
<dbReference type="CDD" id="cd02513">
    <property type="entry name" value="CMP-NeuAc_Synthase"/>
    <property type="match status" value="1"/>
</dbReference>
<dbReference type="SFLD" id="SFLDS00003">
    <property type="entry name" value="Haloacid_Dehalogenase"/>
    <property type="match status" value="1"/>
</dbReference>
<dbReference type="Gene3D" id="3.40.50.1000">
    <property type="entry name" value="HAD superfamily/HAD-like"/>
    <property type="match status" value="1"/>
</dbReference>
<organism evidence="11 12">
    <name type="scientific">Candidatus Kaiserbacteria bacterium GW2011_GWA2_49_19</name>
    <dbReference type="NCBI Taxonomy" id="1618669"/>
    <lineage>
        <taxon>Bacteria</taxon>
        <taxon>Candidatus Kaiseribacteriota</taxon>
    </lineage>
</organism>
<dbReference type="InterPro" id="IPR029044">
    <property type="entry name" value="Nucleotide-diphossugar_trans"/>
</dbReference>
<keyword evidence="10" id="KW-0460">Magnesium</keyword>
<dbReference type="EMBL" id="LCPZ01000005">
    <property type="protein sequence ID" value="KKW09110.1"/>
    <property type="molecule type" value="Genomic_DNA"/>
</dbReference>
<gene>
    <name evidence="11" type="ORF">UY44_C0005G0027</name>
</gene>
<dbReference type="Pfam" id="PF02348">
    <property type="entry name" value="CTP_transf_3"/>
    <property type="match status" value="1"/>
</dbReference>
<dbReference type="Gene3D" id="3.90.550.10">
    <property type="entry name" value="Spore Coat Polysaccharide Biosynthesis Protein SpsA, Chain A"/>
    <property type="match status" value="1"/>
</dbReference>
<evidence type="ECO:0000256" key="8">
    <source>
        <dbReference type="ARBA" id="ARBA00022723"/>
    </source>
</evidence>
<evidence type="ECO:0000256" key="10">
    <source>
        <dbReference type="ARBA" id="ARBA00022842"/>
    </source>
</evidence>
<proteinExistence type="inferred from homology"/>
<protein>
    <recommendedName>
        <fullName evidence="7">N-acylneuraminate cytidylyltransferase</fullName>
        <ecNumber evidence="7">2.7.7.43</ecNumber>
    </recommendedName>
</protein>
<dbReference type="SUPFAM" id="SSF53448">
    <property type="entry name" value="Nucleotide-diphospho-sugar transferases"/>
    <property type="match status" value="1"/>
</dbReference>
<dbReference type="GO" id="GO:0046872">
    <property type="term" value="F:metal ion binding"/>
    <property type="evidence" value="ECO:0007669"/>
    <property type="project" value="UniProtKB-KW"/>
</dbReference>
<evidence type="ECO:0000313" key="11">
    <source>
        <dbReference type="EMBL" id="KKW09110.1"/>
    </source>
</evidence>
<keyword evidence="8" id="KW-0479">Metal-binding</keyword>
<dbReference type="SFLD" id="SFLDG01136">
    <property type="entry name" value="C1.6:_Phosphoserine_Phosphatas"/>
    <property type="match status" value="1"/>
</dbReference>
<evidence type="ECO:0000256" key="7">
    <source>
        <dbReference type="ARBA" id="ARBA00012491"/>
    </source>
</evidence>
<evidence type="ECO:0000256" key="5">
    <source>
        <dbReference type="ARBA" id="ARBA00010726"/>
    </source>
</evidence>
<evidence type="ECO:0000313" key="12">
    <source>
        <dbReference type="Proteomes" id="UP000033965"/>
    </source>
</evidence>